<evidence type="ECO:0000313" key="2">
    <source>
        <dbReference type="EMBL" id="SVA06522.1"/>
    </source>
</evidence>
<proteinExistence type="predicted"/>
<name>A0A381SR98_9ZZZZ</name>
<dbReference type="Gene3D" id="3.10.105.10">
    <property type="entry name" value="Dipeptide-binding Protein, Domain 3"/>
    <property type="match status" value="1"/>
</dbReference>
<dbReference type="Pfam" id="PF04069">
    <property type="entry name" value="OpuAC"/>
    <property type="match status" value="1"/>
</dbReference>
<dbReference type="AlphaFoldDB" id="A0A381SR98"/>
<dbReference type="CDD" id="cd13643">
    <property type="entry name" value="PBP2_BCP_2"/>
    <property type="match status" value="1"/>
</dbReference>
<dbReference type="GO" id="GO:0043190">
    <property type="term" value="C:ATP-binding cassette (ABC) transporter complex"/>
    <property type="evidence" value="ECO:0007669"/>
    <property type="project" value="InterPro"/>
</dbReference>
<evidence type="ECO:0000259" key="1">
    <source>
        <dbReference type="Pfam" id="PF04069"/>
    </source>
</evidence>
<dbReference type="SUPFAM" id="SSF53850">
    <property type="entry name" value="Periplasmic binding protein-like II"/>
    <property type="match status" value="1"/>
</dbReference>
<organism evidence="2">
    <name type="scientific">marine metagenome</name>
    <dbReference type="NCBI Taxonomy" id="408172"/>
    <lineage>
        <taxon>unclassified sequences</taxon>
        <taxon>metagenomes</taxon>
        <taxon>ecological metagenomes</taxon>
    </lineage>
</organism>
<feature type="domain" description="ABC-type glycine betaine transport system substrate-binding" evidence="1">
    <location>
        <begin position="37"/>
        <end position="314"/>
    </location>
</feature>
<dbReference type="EMBL" id="UINC01003461">
    <property type="protein sequence ID" value="SVA06522.1"/>
    <property type="molecule type" value="Genomic_DNA"/>
</dbReference>
<gene>
    <name evidence="2" type="ORF">METZ01_LOCUS59376</name>
</gene>
<reference evidence="2" key="1">
    <citation type="submission" date="2018-05" db="EMBL/GenBank/DDBJ databases">
        <authorList>
            <person name="Lanie J.A."/>
            <person name="Ng W.-L."/>
            <person name="Kazmierczak K.M."/>
            <person name="Andrzejewski T.M."/>
            <person name="Davidsen T.M."/>
            <person name="Wayne K.J."/>
            <person name="Tettelin H."/>
            <person name="Glass J.I."/>
            <person name="Rusch D."/>
            <person name="Podicherti R."/>
            <person name="Tsui H.-C.T."/>
            <person name="Winkler M.E."/>
        </authorList>
    </citation>
    <scope>NUCLEOTIDE SEQUENCE</scope>
</reference>
<dbReference type="InterPro" id="IPR007210">
    <property type="entry name" value="ABC_Gly_betaine_transp_sub-bd"/>
</dbReference>
<dbReference type="Gene3D" id="3.40.190.100">
    <property type="entry name" value="Glycine betaine-binding periplasmic protein, domain 2"/>
    <property type="match status" value="1"/>
</dbReference>
<sequence>MKKSINNFLKSYLVISLLFFSFVVGSIAKAATPESKDPIKVVIMGYSGDNIIMQIYGELISKLGYNVEYTPADYIGQFAGLKSGDLHIGSPGWDTTAKDVMADAWGSGTVLNMGNIGISVFEDWWYPLYVKDKCPGLPNWEALLDAECAKSLSTAETSPKGRFLEGPIEWGGTGNLRIEALGLPLEVINAGSDAALGADIVAAVKRKEPIIAWTWQPYWLPAMYPGEFVAWPEYGDGCYDDASWGPNPDKTHDCGNPTGYMWKSAWAGGESIWPKAYDVWKKFTLDEKTMGDLVYKSDIDGIDTMDVAKDWIAENESIWGEWLK</sequence>
<protein>
    <recommendedName>
        <fullName evidence="1">ABC-type glycine betaine transport system substrate-binding domain-containing protein</fullName>
    </recommendedName>
</protein>
<dbReference type="GO" id="GO:0022857">
    <property type="term" value="F:transmembrane transporter activity"/>
    <property type="evidence" value="ECO:0007669"/>
    <property type="project" value="InterPro"/>
</dbReference>
<accession>A0A381SR98</accession>